<sequence length="288" mass="32318">MSYERTDNAASASEVPQPSQRMVDMIEALPELHTPHRRRKLVLVIGVILAILDLCCLPITYYYALNFDTNLSLQDVFAVITGVYGFLSFIHYGFQSIKLFLNRYAYKYRPVGWTRWGMLEFLQVNVLIAITPVEIELIIGTAFSNPIVRLCAMPSPTICFYNGFLFCGSAILTQLRRPLPFNMSSAEKGTPWRPALFAFVEDAGAIEGQGGVEYRKQTMKRYEGIGLLVIAIVSTVLIMVLTENVSFGIGWGLPWAWSASLALVTVVFVKKSIREEKAEWRAKEAVGV</sequence>
<protein>
    <submittedName>
        <fullName evidence="2">Uncharacterized protein</fullName>
    </submittedName>
</protein>
<reference evidence="2 3" key="1">
    <citation type="submission" date="2016-03" db="EMBL/GenBank/DDBJ databases">
        <authorList>
            <person name="Ploux O."/>
        </authorList>
    </citation>
    <scope>NUCLEOTIDE SEQUENCE [LARGE SCALE GENOMIC DNA]</scope>
    <source>
        <strain evidence="2 3">UAMH 11012</strain>
    </source>
</reference>
<evidence type="ECO:0000313" key="3">
    <source>
        <dbReference type="Proteomes" id="UP000184330"/>
    </source>
</evidence>
<evidence type="ECO:0000313" key="2">
    <source>
        <dbReference type="EMBL" id="CZR60352.1"/>
    </source>
</evidence>
<dbReference type="AlphaFoldDB" id="A0A1L7X5R2"/>
<proteinExistence type="predicted"/>
<gene>
    <name evidence="2" type="ORF">PAC_10248</name>
</gene>
<keyword evidence="3" id="KW-1185">Reference proteome</keyword>
<dbReference type="OrthoDB" id="4838853at2759"/>
<accession>A0A1L7X5R2</accession>
<organism evidence="2 3">
    <name type="scientific">Phialocephala subalpina</name>
    <dbReference type="NCBI Taxonomy" id="576137"/>
    <lineage>
        <taxon>Eukaryota</taxon>
        <taxon>Fungi</taxon>
        <taxon>Dikarya</taxon>
        <taxon>Ascomycota</taxon>
        <taxon>Pezizomycotina</taxon>
        <taxon>Leotiomycetes</taxon>
        <taxon>Helotiales</taxon>
        <taxon>Mollisiaceae</taxon>
        <taxon>Phialocephala</taxon>
        <taxon>Phialocephala fortinii species complex</taxon>
    </lineage>
</organism>
<keyword evidence="1" id="KW-0472">Membrane</keyword>
<keyword evidence="1" id="KW-1133">Transmembrane helix</keyword>
<keyword evidence="1" id="KW-0812">Transmembrane</keyword>
<feature type="transmembrane region" description="Helical" evidence="1">
    <location>
        <begin position="122"/>
        <end position="143"/>
    </location>
</feature>
<feature type="transmembrane region" description="Helical" evidence="1">
    <location>
        <begin position="248"/>
        <end position="269"/>
    </location>
</feature>
<feature type="transmembrane region" description="Helical" evidence="1">
    <location>
        <begin position="155"/>
        <end position="175"/>
    </location>
</feature>
<feature type="transmembrane region" description="Helical" evidence="1">
    <location>
        <begin position="224"/>
        <end position="242"/>
    </location>
</feature>
<feature type="transmembrane region" description="Helical" evidence="1">
    <location>
        <begin position="76"/>
        <end position="101"/>
    </location>
</feature>
<name>A0A1L7X5R2_9HELO</name>
<evidence type="ECO:0000256" key="1">
    <source>
        <dbReference type="SAM" id="Phobius"/>
    </source>
</evidence>
<dbReference type="EMBL" id="FJOG01000016">
    <property type="protein sequence ID" value="CZR60352.1"/>
    <property type="molecule type" value="Genomic_DNA"/>
</dbReference>
<dbReference type="Proteomes" id="UP000184330">
    <property type="component" value="Unassembled WGS sequence"/>
</dbReference>
<feature type="transmembrane region" description="Helical" evidence="1">
    <location>
        <begin position="41"/>
        <end position="64"/>
    </location>
</feature>
<dbReference type="PANTHER" id="PTHR42024">
    <property type="entry name" value="AMINO ACID PERMEASE_ SLC12A DOMAIN-CONTAINING PROTEIN"/>
    <property type="match status" value="1"/>
</dbReference>
<dbReference type="PANTHER" id="PTHR42024:SF1">
    <property type="entry name" value="AMINO ACID PERMEASE_ SLC12A DOMAIN-CONTAINING PROTEIN"/>
    <property type="match status" value="1"/>
</dbReference>
<dbReference type="STRING" id="576137.A0A1L7X5R2"/>